<feature type="domain" description="NB-ARC" evidence="7">
    <location>
        <begin position="220"/>
        <end position="383"/>
    </location>
</feature>
<dbReference type="Gene3D" id="3.80.10.10">
    <property type="entry name" value="Ribonuclease Inhibitor"/>
    <property type="match status" value="3"/>
</dbReference>
<dbReference type="GO" id="GO:0002758">
    <property type="term" value="P:innate immune response-activating signaling pathway"/>
    <property type="evidence" value="ECO:0007669"/>
    <property type="project" value="UniProtKB-ARBA"/>
</dbReference>
<name>A0AAD5ZHX2_9POAL</name>
<evidence type="ECO:0000256" key="4">
    <source>
        <dbReference type="ARBA" id="ARBA00022741"/>
    </source>
</evidence>
<dbReference type="SUPFAM" id="SSF52540">
    <property type="entry name" value="P-loop containing nucleoside triphosphate hydrolases"/>
    <property type="match status" value="1"/>
</dbReference>
<keyword evidence="6" id="KW-0067">ATP-binding</keyword>
<keyword evidence="2" id="KW-0433">Leucine-rich repeat</keyword>
<dbReference type="GO" id="GO:0009626">
    <property type="term" value="P:plant-type hypersensitive response"/>
    <property type="evidence" value="ECO:0007669"/>
    <property type="project" value="UniProtKB-ARBA"/>
</dbReference>
<dbReference type="PANTHER" id="PTHR36766">
    <property type="entry name" value="PLANT BROAD-SPECTRUM MILDEW RESISTANCE PROTEIN RPW8"/>
    <property type="match status" value="1"/>
</dbReference>
<organism evidence="11 12">
    <name type="scientific">Rhynchospora tenuis</name>
    <dbReference type="NCBI Taxonomy" id="198213"/>
    <lineage>
        <taxon>Eukaryota</taxon>
        <taxon>Viridiplantae</taxon>
        <taxon>Streptophyta</taxon>
        <taxon>Embryophyta</taxon>
        <taxon>Tracheophyta</taxon>
        <taxon>Spermatophyta</taxon>
        <taxon>Magnoliopsida</taxon>
        <taxon>Liliopsida</taxon>
        <taxon>Poales</taxon>
        <taxon>Cyperaceae</taxon>
        <taxon>Cyperoideae</taxon>
        <taxon>Rhynchosporeae</taxon>
        <taxon>Rhynchospora</taxon>
    </lineage>
</organism>
<keyword evidence="4" id="KW-0547">Nucleotide-binding</keyword>
<keyword evidence="12" id="KW-1185">Reference proteome</keyword>
<dbReference type="Pfam" id="PF23559">
    <property type="entry name" value="WHD_DRP"/>
    <property type="match status" value="1"/>
</dbReference>
<keyword evidence="3" id="KW-0677">Repeat</keyword>
<dbReference type="Pfam" id="PF00931">
    <property type="entry name" value="NB-ARC"/>
    <property type="match status" value="1"/>
</dbReference>
<dbReference type="InterPro" id="IPR058922">
    <property type="entry name" value="WHD_DRP"/>
</dbReference>
<dbReference type="Proteomes" id="UP001210211">
    <property type="component" value="Unassembled WGS sequence"/>
</dbReference>
<evidence type="ECO:0000256" key="1">
    <source>
        <dbReference type="ARBA" id="ARBA00008894"/>
    </source>
</evidence>
<sequence length="1450" mass="165765">MAEIVAGWVAEVTITKLVQTAYNFFIKQSDRLDWINQRSAAEGLGRLQTRYEQVHEVLARIENGPVSMDEMDPGLRSWLWQFRDAVEAADNLLDDFEHRRLQEQLHGEEGIKVPSVYRPTSKFIKIVRSAWGSDPLMDKLAQVVKQLDGVVANTGDFLILVYNLEYRIVRDERRLEMARSRETGSLQTESKIFGREKEVKDIRSWLLDSDFDFTGNLGARSNSISVMTMVGIGGVGKTTLLQEIYNDTKVKGFFSKTMWVCVSSTFSAPKILYKMVEDECKGNIIFKENLDLLQEAVRKKITSQRFLLVLDDVWDDENHEAWNNLIAPLRNGKSGSKILVATRVGSVAIMVQNVMKDSIHKYCHLKSLEYEDFIPLLNRYAFAGVNLNDYRDLQLVGQQIAKKLGGIPLLGKIVGGQLNSFLDYDYWVRVLDSDVMDLQEGDKKVFEVLKLSYQNLPTKLHACFRYCSIFPEDYDFEKDELIRMWMAAGLIPESQVGRNRLEDVGEEYFNLLVAKSFLNETQWETYSIHDSLHNLACSLSKDECWSVQGNDSKNVPQTIRHLSVRIDDISILKTMPRPRYLRTLVVQFNSSAQDLAFALNTLLRGLSSLRVLKLCGPSIDEFPMVIADLLHLRYISFDTDCDISIPNCFNKLYHLQVIHLYLRACKNESDLKVRSQEMANHAFSKLTRLRYFGLFSEDITCSVSLFAGFGKLTSLQKLEKFNVRDEDGYKLSELKELDNLHYSLEIGGIENVRNYTEATEAFLKNKRFLHSLSFIWNSYNLDSEETTGLGFIGLEETTEPEELDLEEKAGSDNVSFEENVDLGDFDLDQKTNSYDFDLQEETEHIELEQEEDFRKDEEILNCLKPNSQLKELSINGYVGKTPPIWLINESIGDLISVTLQGCHRITELPPLGKLRFLKTLHLINLPAITEIRCDIYGGQANFFPMLEEFKMSDMPKLKEWFVINQADNLFPKLKSLCLSSCPLLEQIPPIPLGINEIDFNDVGLSSLPHYRTNQKEESSSSVLSSSLSSLIIWNCPNLASLAEGFLQTQKYLVSLSKVEIRGCERLISLPNGGFTGLMSLKDLFIEFPPTTSTTFSSEEMFPISIESLCIVDQVENFLPKLLCLTNLSFLELERSETAFLPMEEEFRKLTKLSYLAIYQFRKIKSLGGVYSLSCLNDLRIHGCHMLEMIDFEMGGKGLSKLLFLEIQDCKELIFLQNLYVVSSLKDLNIERCPKLSSLTFEQKSFIRENGRPNTQKSMTFHGFNIRDCRELESLELLHYVASVDRASIFRCQKLANEALIQSSRDFTTANSTPRDNSLLVNALTVDNPSYLLLEPIRELTSIKELMIQDCSRLCALSESFLLQNRGSMRELYLQELGDLESLPEVFEELCSLTTLDVQEAMKLKSLPQMPASLKILRIEFCNPELQEKCQRRIGELWPKIAHIPSINIIP</sequence>
<feature type="domain" description="R13L1/DRL21-like LRR repeat region" evidence="10">
    <location>
        <begin position="822"/>
        <end position="924"/>
    </location>
</feature>
<evidence type="ECO:0000256" key="2">
    <source>
        <dbReference type="ARBA" id="ARBA00022614"/>
    </source>
</evidence>
<protein>
    <submittedName>
        <fullName evidence="11">Uncharacterized protein</fullName>
    </submittedName>
</protein>
<proteinExistence type="inferred from homology"/>
<dbReference type="InterPro" id="IPR002182">
    <property type="entry name" value="NB-ARC"/>
</dbReference>
<evidence type="ECO:0000313" key="11">
    <source>
        <dbReference type="EMBL" id="KAJ3698106.1"/>
    </source>
</evidence>
<accession>A0AAD5ZHX2</accession>
<evidence type="ECO:0000313" key="12">
    <source>
        <dbReference type="Proteomes" id="UP001210211"/>
    </source>
</evidence>
<feature type="domain" description="R13L1/DRL21-like LRR repeat region" evidence="10">
    <location>
        <begin position="731"/>
        <end position="804"/>
    </location>
</feature>
<evidence type="ECO:0000256" key="5">
    <source>
        <dbReference type="ARBA" id="ARBA00022821"/>
    </source>
</evidence>
<dbReference type="Pfam" id="PF18052">
    <property type="entry name" value="Rx_N"/>
    <property type="match status" value="1"/>
</dbReference>
<dbReference type="GO" id="GO:0043531">
    <property type="term" value="F:ADP binding"/>
    <property type="evidence" value="ECO:0007669"/>
    <property type="project" value="InterPro"/>
</dbReference>
<dbReference type="FunFam" id="1.10.10.10:FF:000322">
    <property type="entry name" value="Probable disease resistance protein At1g63360"/>
    <property type="match status" value="1"/>
</dbReference>
<evidence type="ECO:0000259" key="9">
    <source>
        <dbReference type="Pfam" id="PF23559"/>
    </source>
</evidence>
<reference evidence="11 12" key="1">
    <citation type="journal article" date="2022" name="Cell">
        <title>Repeat-based holocentromeres influence genome architecture and karyotype evolution.</title>
        <authorList>
            <person name="Hofstatter P.G."/>
            <person name="Thangavel G."/>
            <person name="Lux T."/>
            <person name="Neumann P."/>
            <person name="Vondrak T."/>
            <person name="Novak P."/>
            <person name="Zhang M."/>
            <person name="Costa L."/>
            <person name="Castellani M."/>
            <person name="Scott A."/>
            <person name="Toegelov H."/>
            <person name="Fuchs J."/>
            <person name="Mata-Sucre Y."/>
            <person name="Dias Y."/>
            <person name="Vanzela A.L.L."/>
            <person name="Huettel B."/>
            <person name="Almeida C.C.S."/>
            <person name="Simkova H."/>
            <person name="Souza G."/>
            <person name="Pedrosa-Harand A."/>
            <person name="Macas J."/>
            <person name="Mayer K.F.X."/>
            <person name="Houben A."/>
            <person name="Marques A."/>
        </authorList>
    </citation>
    <scope>NUCLEOTIDE SEQUENCE [LARGE SCALE GENOMIC DNA]</scope>
    <source>
        <strain evidence="11">RhyTen1mFocal</strain>
    </source>
</reference>
<dbReference type="InterPro" id="IPR036388">
    <property type="entry name" value="WH-like_DNA-bd_sf"/>
</dbReference>
<keyword evidence="5" id="KW-0611">Plant defense</keyword>
<dbReference type="PRINTS" id="PR00364">
    <property type="entry name" value="DISEASERSIST"/>
</dbReference>
<dbReference type="PANTHER" id="PTHR36766:SF30">
    <property type="entry name" value="TIR-NBS TYPE DISEASE RESISTANCE PROTEIN-RELATED"/>
    <property type="match status" value="1"/>
</dbReference>
<dbReference type="GO" id="GO:0005524">
    <property type="term" value="F:ATP binding"/>
    <property type="evidence" value="ECO:0007669"/>
    <property type="project" value="UniProtKB-KW"/>
</dbReference>
<feature type="domain" description="Disease resistance N-terminal" evidence="8">
    <location>
        <begin position="35"/>
        <end position="107"/>
    </location>
</feature>
<evidence type="ECO:0000256" key="3">
    <source>
        <dbReference type="ARBA" id="ARBA00022737"/>
    </source>
</evidence>
<dbReference type="GO" id="GO:0042742">
    <property type="term" value="P:defense response to bacterium"/>
    <property type="evidence" value="ECO:0007669"/>
    <property type="project" value="UniProtKB-ARBA"/>
</dbReference>
<gene>
    <name evidence="11" type="ORF">LUZ61_001811</name>
</gene>
<evidence type="ECO:0000259" key="8">
    <source>
        <dbReference type="Pfam" id="PF18052"/>
    </source>
</evidence>
<dbReference type="EMBL" id="JAMRDG010000001">
    <property type="protein sequence ID" value="KAJ3698106.1"/>
    <property type="molecule type" value="Genomic_DNA"/>
</dbReference>
<comment type="caution">
    <text evidence="11">The sequence shown here is derived from an EMBL/GenBank/DDBJ whole genome shotgun (WGS) entry which is preliminary data.</text>
</comment>
<dbReference type="InterPro" id="IPR041118">
    <property type="entry name" value="Rx_N"/>
</dbReference>
<feature type="domain" description="Disease resistance protein winged helix" evidence="9">
    <location>
        <begin position="469"/>
        <end position="536"/>
    </location>
</feature>
<dbReference type="Gene3D" id="1.10.10.10">
    <property type="entry name" value="Winged helix-like DNA-binding domain superfamily/Winged helix DNA-binding domain"/>
    <property type="match status" value="1"/>
</dbReference>
<evidence type="ECO:0000259" key="7">
    <source>
        <dbReference type="Pfam" id="PF00931"/>
    </source>
</evidence>
<dbReference type="Gene3D" id="3.40.50.300">
    <property type="entry name" value="P-loop containing nucleotide triphosphate hydrolases"/>
    <property type="match status" value="1"/>
</dbReference>
<dbReference type="InterPro" id="IPR027417">
    <property type="entry name" value="P-loop_NTPase"/>
</dbReference>
<dbReference type="Pfam" id="PF25019">
    <property type="entry name" value="LRR_R13L1-DRL21"/>
    <property type="match status" value="2"/>
</dbReference>
<comment type="similarity">
    <text evidence="1">Belongs to the disease resistance NB-LRR family.</text>
</comment>
<dbReference type="InterPro" id="IPR056789">
    <property type="entry name" value="LRR_R13L1-DRL21"/>
</dbReference>
<evidence type="ECO:0000259" key="10">
    <source>
        <dbReference type="Pfam" id="PF25019"/>
    </source>
</evidence>
<dbReference type="InterPro" id="IPR032675">
    <property type="entry name" value="LRR_dom_sf"/>
</dbReference>
<evidence type="ECO:0000256" key="6">
    <source>
        <dbReference type="ARBA" id="ARBA00022840"/>
    </source>
</evidence>
<dbReference type="SUPFAM" id="SSF52058">
    <property type="entry name" value="L domain-like"/>
    <property type="match status" value="2"/>
</dbReference>